<dbReference type="AlphaFoldDB" id="A0A645E5T3"/>
<protein>
    <submittedName>
        <fullName evidence="3">Putative transcription repressor NiaR</fullName>
    </submittedName>
</protein>
<dbReference type="SUPFAM" id="SSF75500">
    <property type="entry name" value="Putative transcriptional regulator TM1602, C-terminal domain"/>
    <property type="match status" value="1"/>
</dbReference>
<dbReference type="PANTHER" id="PTHR40068:SF1">
    <property type="entry name" value="TRANSCRIPTION REPRESSOR NIAR-RELATED"/>
    <property type="match status" value="1"/>
</dbReference>
<reference evidence="3" key="1">
    <citation type="submission" date="2019-08" db="EMBL/GenBank/DDBJ databases">
        <authorList>
            <person name="Kucharzyk K."/>
            <person name="Murdoch R.W."/>
            <person name="Higgins S."/>
            <person name="Loffler F."/>
        </authorList>
    </citation>
    <scope>NUCLEOTIDE SEQUENCE</scope>
</reference>
<feature type="domain" description="Helix-turn-helix type 11" evidence="2">
    <location>
        <begin position="6"/>
        <end position="58"/>
    </location>
</feature>
<dbReference type="InterPro" id="IPR026043">
    <property type="entry name" value="NadR"/>
</dbReference>
<dbReference type="Pfam" id="PF08279">
    <property type="entry name" value="HTH_11"/>
    <property type="match status" value="1"/>
</dbReference>
<dbReference type="InterPro" id="IPR013196">
    <property type="entry name" value="HTH_11"/>
</dbReference>
<dbReference type="InterPro" id="IPR004173">
    <property type="entry name" value="3H_domain"/>
</dbReference>
<feature type="domain" description="3H" evidence="1">
    <location>
        <begin position="74"/>
        <end position="169"/>
    </location>
</feature>
<dbReference type="Gene3D" id="1.10.10.10">
    <property type="entry name" value="Winged helix-like DNA-binding domain superfamily/Winged helix DNA-binding domain"/>
    <property type="match status" value="1"/>
</dbReference>
<name>A0A645E5T3_9ZZZZ</name>
<evidence type="ECO:0000259" key="2">
    <source>
        <dbReference type="Pfam" id="PF08279"/>
    </source>
</evidence>
<dbReference type="SUPFAM" id="SSF46785">
    <property type="entry name" value="Winged helix' DNA-binding domain"/>
    <property type="match status" value="1"/>
</dbReference>
<dbReference type="PANTHER" id="PTHR40068">
    <property type="entry name" value="TRANSCRIPTION REPRESSOR NIAR-RELATED"/>
    <property type="match status" value="1"/>
</dbReference>
<dbReference type="Pfam" id="PF02829">
    <property type="entry name" value="3H"/>
    <property type="match status" value="1"/>
</dbReference>
<dbReference type="PIRSF" id="PIRSF037847">
    <property type="entry name" value="NiaR"/>
    <property type="match status" value="1"/>
</dbReference>
<organism evidence="3">
    <name type="scientific">bioreactor metagenome</name>
    <dbReference type="NCBI Taxonomy" id="1076179"/>
    <lineage>
        <taxon>unclassified sequences</taxon>
        <taxon>metagenomes</taxon>
        <taxon>ecological metagenomes</taxon>
    </lineage>
</organism>
<dbReference type="InterPro" id="IPR036390">
    <property type="entry name" value="WH_DNA-bd_sf"/>
</dbReference>
<evidence type="ECO:0000259" key="1">
    <source>
        <dbReference type="Pfam" id="PF02829"/>
    </source>
</evidence>
<proteinExistence type="predicted"/>
<dbReference type="GO" id="GO:0036094">
    <property type="term" value="F:small molecule binding"/>
    <property type="evidence" value="ECO:0007669"/>
    <property type="project" value="InterPro"/>
</dbReference>
<dbReference type="Gene3D" id="3.30.1340.20">
    <property type="entry name" value="3H domain"/>
    <property type="match status" value="1"/>
</dbReference>
<comment type="caution">
    <text evidence="3">The sequence shown here is derived from an EMBL/GenBank/DDBJ whole genome shotgun (WGS) entry which is preliminary data.</text>
</comment>
<dbReference type="EMBL" id="VSSQ01042358">
    <property type="protein sequence ID" value="MPM95922.1"/>
    <property type="molecule type" value="Genomic_DNA"/>
</dbReference>
<dbReference type="InterPro" id="IPR035922">
    <property type="entry name" value="3H_dom_sf"/>
</dbReference>
<dbReference type="InterPro" id="IPR036388">
    <property type="entry name" value="WH-like_DNA-bd_sf"/>
</dbReference>
<accession>A0A645E5T3</accession>
<gene>
    <name evidence="3" type="primary">niaR_9</name>
    <name evidence="3" type="ORF">SDC9_143078</name>
</gene>
<sequence length="171" mass="18505">MDTKERRMVILNILKDTAEPVTGTALAKELGVSRQIIVGDIALLRASGVDVYATPQGYVVPVKGEYNKLVATLACRHTREGLADELNVIVDNGGKVLDVVVEHPLYGEIRANLMLSSRREVAEFLDKLVVSGAEPLSIVTGGVHLHTVEISDRKALAKVEEELKAIGVLLK</sequence>
<evidence type="ECO:0000313" key="3">
    <source>
        <dbReference type="EMBL" id="MPM95922.1"/>
    </source>
</evidence>